<keyword evidence="1" id="KW-1133">Transmembrane helix</keyword>
<keyword evidence="3" id="KW-1185">Reference proteome</keyword>
<reference evidence="2" key="1">
    <citation type="submission" date="2023-03" db="EMBL/GenBank/DDBJ databases">
        <title>Massive genome expansion in bonnet fungi (Mycena s.s.) driven by repeated elements and novel gene families across ecological guilds.</title>
        <authorList>
            <consortium name="Lawrence Berkeley National Laboratory"/>
            <person name="Harder C.B."/>
            <person name="Miyauchi S."/>
            <person name="Viragh M."/>
            <person name="Kuo A."/>
            <person name="Thoen E."/>
            <person name="Andreopoulos B."/>
            <person name="Lu D."/>
            <person name="Skrede I."/>
            <person name="Drula E."/>
            <person name="Henrissat B."/>
            <person name="Morin E."/>
            <person name="Kohler A."/>
            <person name="Barry K."/>
            <person name="LaButti K."/>
            <person name="Morin E."/>
            <person name="Salamov A."/>
            <person name="Lipzen A."/>
            <person name="Mereny Z."/>
            <person name="Hegedus B."/>
            <person name="Baldrian P."/>
            <person name="Stursova M."/>
            <person name="Weitz H."/>
            <person name="Taylor A."/>
            <person name="Grigoriev I.V."/>
            <person name="Nagy L.G."/>
            <person name="Martin F."/>
            <person name="Kauserud H."/>
        </authorList>
    </citation>
    <scope>NUCLEOTIDE SEQUENCE</scope>
    <source>
        <strain evidence="2">9284</strain>
    </source>
</reference>
<feature type="transmembrane region" description="Helical" evidence="1">
    <location>
        <begin position="92"/>
        <end position="113"/>
    </location>
</feature>
<dbReference type="AlphaFoldDB" id="A0AAD7FGU8"/>
<keyword evidence="1" id="KW-0472">Membrane</keyword>
<dbReference type="PANTHER" id="PTHR40465">
    <property type="entry name" value="CHROMOSOME 1, WHOLE GENOME SHOTGUN SEQUENCE"/>
    <property type="match status" value="1"/>
</dbReference>
<evidence type="ECO:0000256" key="1">
    <source>
        <dbReference type="SAM" id="Phobius"/>
    </source>
</evidence>
<organism evidence="2 3">
    <name type="scientific">Roridomyces roridus</name>
    <dbReference type="NCBI Taxonomy" id="1738132"/>
    <lineage>
        <taxon>Eukaryota</taxon>
        <taxon>Fungi</taxon>
        <taxon>Dikarya</taxon>
        <taxon>Basidiomycota</taxon>
        <taxon>Agaricomycotina</taxon>
        <taxon>Agaricomycetes</taxon>
        <taxon>Agaricomycetidae</taxon>
        <taxon>Agaricales</taxon>
        <taxon>Marasmiineae</taxon>
        <taxon>Mycenaceae</taxon>
        <taxon>Roridomyces</taxon>
    </lineage>
</organism>
<proteinExistence type="predicted"/>
<dbReference type="EMBL" id="JARKIF010000020">
    <property type="protein sequence ID" value="KAJ7617898.1"/>
    <property type="molecule type" value="Genomic_DNA"/>
</dbReference>
<evidence type="ECO:0000313" key="3">
    <source>
        <dbReference type="Proteomes" id="UP001221142"/>
    </source>
</evidence>
<protein>
    <submittedName>
        <fullName evidence="2">Uncharacterized protein</fullName>
    </submittedName>
</protein>
<dbReference type="Proteomes" id="UP001221142">
    <property type="component" value="Unassembled WGS sequence"/>
</dbReference>
<keyword evidence="1" id="KW-0812">Transmembrane</keyword>
<sequence>MITFGPDAPSLLGILEIGVFFSLFLLGVVALQGYVYFQNCQADRRGLKLLVGSVLFLELCHSIASCQAIYYFTIILAGVPELEKGANSYSLSLTPVFETMITALVQSFFAYRIRILSGRLLLPIFCWLLVLLRLIGGVSMAVEGFLDVPQEPNYFDLEDNYGWLITSALNVGAALDLVITASMCVYLRRMYSAYNFPRSEKLIDRLVSFTIRESIVAWLIWPYGL</sequence>
<dbReference type="PANTHER" id="PTHR40465:SF1">
    <property type="entry name" value="DUF6534 DOMAIN-CONTAINING PROTEIN"/>
    <property type="match status" value="1"/>
</dbReference>
<feature type="transmembrane region" description="Helical" evidence="1">
    <location>
        <begin position="120"/>
        <end position="141"/>
    </location>
</feature>
<accession>A0AAD7FGU8</accession>
<comment type="caution">
    <text evidence="2">The sequence shown here is derived from an EMBL/GenBank/DDBJ whole genome shotgun (WGS) entry which is preliminary data.</text>
</comment>
<name>A0AAD7FGU8_9AGAR</name>
<feature type="transmembrane region" description="Helical" evidence="1">
    <location>
        <begin position="49"/>
        <end position="72"/>
    </location>
</feature>
<feature type="transmembrane region" description="Helical" evidence="1">
    <location>
        <begin position="161"/>
        <end position="186"/>
    </location>
</feature>
<feature type="transmembrane region" description="Helical" evidence="1">
    <location>
        <begin position="12"/>
        <end position="37"/>
    </location>
</feature>
<evidence type="ECO:0000313" key="2">
    <source>
        <dbReference type="EMBL" id="KAJ7617898.1"/>
    </source>
</evidence>
<gene>
    <name evidence="2" type="ORF">FB45DRAFT_932905</name>
</gene>